<dbReference type="Proteomes" id="UP000595362">
    <property type="component" value="Chromosome"/>
</dbReference>
<evidence type="ECO:0000256" key="1">
    <source>
        <dbReference type="ARBA" id="ARBA00004852"/>
    </source>
</evidence>
<dbReference type="AlphaFoldDB" id="A0A7T5UH74"/>
<comment type="similarity">
    <text evidence="2 7">Belongs to the aspartate/ornithine carbamoyltransferase superfamily. ATCase family.</text>
</comment>
<dbReference type="GO" id="GO:0006207">
    <property type="term" value="P:'de novo' pyrimidine nucleobase biosynthetic process"/>
    <property type="evidence" value="ECO:0007669"/>
    <property type="project" value="InterPro"/>
</dbReference>
<feature type="binding site" evidence="7">
    <location>
        <position position="82"/>
    </location>
    <ligand>
        <name>L-aspartate</name>
        <dbReference type="ChEBI" id="CHEBI:29991"/>
    </ligand>
</feature>
<evidence type="ECO:0000313" key="10">
    <source>
        <dbReference type="EMBL" id="QQG36115.1"/>
    </source>
</evidence>
<evidence type="ECO:0000259" key="9">
    <source>
        <dbReference type="Pfam" id="PF02729"/>
    </source>
</evidence>
<dbReference type="InterPro" id="IPR002082">
    <property type="entry name" value="Asp_carbamoyltransf"/>
</dbReference>
<feature type="binding site" evidence="7">
    <location>
        <position position="263"/>
    </location>
    <ligand>
        <name>carbamoyl phosphate</name>
        <dbReference type="ChEBI" id="CHEBI:58228"/>
    </ligand>
</feature>
<comment type="catalytic activity">
    <reaction evidence="6 7">
        <text>carbamoyl phosphate + L-aspartate = N-carbamoyl-L-aspartate + phosphate + H(+)</text>
        <dbReference type="Rhea" id="RHEA:20013"/>
        <dbReference type="ChEBI" id="CHEBI:15378"/>
        <dbReference type="ChEBI" id="CHEBI:29991"/>
        <dbReference type="ChEBI" id="CHEBI:32814"/>
        <dbReference type="ChEBI" id="CHEBI:43474"/>
        <dbReference type="ChEBI" id="CHEBI:58228"/>
        <dbReference type="EC" id="2.1.3.2"/>
    </reaction>
</comment>
<dbReference type="GO" id="GO:0004070">
    <property type="term" value="F:aspartate carbamoyltransferase activity"/>
    <property type="evidence" value="ECO:0007669"/>
    <property type="project" value="UniProtKB-UniRule"/>
</dbReference>
<dbReference type="EMBL" id="CP066681">
    <property type="protein sequence ID" value="QQG36115.1"/>
    <property type="molecule type" value="Genomic_DNA"/>
</dbReference>
<dbReference type="HAMAP" id="MF_00001">
    <property type="entry name" value="Asp_carb_tr"/>
    <property type="match status" value="1"/>
</dbReference>
<dbReference type="InterPro" id="IPR006130">
    <property type="entry name" value="Asp/Orn_carbamoylTrfase"/>
</dbReference>
<feature type="binding site" evidence="7">
    <location>
        <position position="104"/>
    </location>
    <ligand>
        <name>carbamoyl phosphate</name>
        <dbReference type="ChEBI" id="CHEBI:58228"/>
    </ligand>
</feature>
<evidence type="ECO:0000256" key="4">
    <source>
        <dbReference type="ARBA" id="ARBA00022975"/>
    </source>
</evidence>
<evidence type="ECO:0000256" key="5">
    <source>
        <dbReference type="ARBA" id="ARBA00043884"/>
    </source>
</evidence>
<feature type="binding site" evidence="7">
    <location>
        <position position="132"/>
    </location>
    <ligand>
        <name>carbamoyl phosphate</name>
        <dbReference type="ChEBI" id="CHEBI:58228"/>
    </ligand>
</feature>
<keyword evidence="3 7" id="KW-0808">Transferase</keyword>
<protein>
    <recommendedName>
        <fullName evidence="7">Aspartate carbamoyltransferase</fullName>
        <ecNumber evidence="7">2.1.3.2</ecNumber>
    </recommendedName>
    <alternativeName>
        <fullName evidence="7">Aspartate transcarbamylase</fullName>
        <shortName evidence="7">ATCase</shortName>
    </alternativeName>
</protein>
<keyword evidence="4 7" id="KW-0665">Pyrimidine biosynthesis</keyword>
<evidence type="ECO:0000313" key="11">
    <source>
        <dbReference type="Proteomes" id="UP000595362"/>
    </source>
</evidence>
<dbReference type="PANTHER" id="PTHR45753">
    <property type="entry name" value="ORNITHINE CARBAMOYLTRANSFERASE, MITOCHONDRIAL"/>
    <property type="match status" value="1"/>
</dbReference>
<feature type="binding site" evidence="7">
    <location>
        <position position="55"/>
    </location>
    <ligand>
        <name>carbamoyl phosphate</name>
        <dbReference type="ChEBI" id="CHEBI:58228"/>
    </ligand>
</feature>
<evidence type="ECO:0000259" key="8">
    <source>
        <dbReference type="Pfam" id="PF00185"/>
    </source>
</evidence>
<comment type="subunit">
    <text evidence="7">Heterododecamer (2C3:3R2) of six catalytic PyrB chains organized as two trimers (C3), and six regulatory PyrI chains organized as three dimers (R2).</text>
</comment>
<dbReference type="SUPFAM" id="SSF53671">
    <property type="entry name" value="Aspartate/ornithine carbamoyltransferase"/>
    <property type="match status" value="1"/>
</dbReference>
<evidence type="ECO:0000256" key="7">
    <source>
        <dbReference type="HAMAP-Rule" id="MF_00001"/>
    </source>
</evidence>
<dbReference type="PANTHER" id="PTHR45753:SF6">
    <property type="entry name" value="ASPARTATE CARBAMOYLTRANSFERASE"/>
    <property type="match status" value="1"/>
</dbReference>
<dbReference type="GO" id="GO:0044205">
    <property type="term" value="P:'de novo' UMP biosynthetic process"/>
    <property type="evidence" value="ECO:0007669"/>
    <property type="project" value="UniProtKB-UniRule"/>
</dbReference>
<dbReference type="GO" id="GO:0006520">
    <property type="term" value="P:amino acid metabolic process"/>
    <property type="evidence" value="ECO:0007669"/>
    <property type="project" value="InterPro"/>
</dbReference>
<reference evidence="10 11" key="1">
    <citation type="submission" date="2020-07" db="EMBL/GenBank/DDBJ databases">
        <title>Huge and variable diversity of episymbiotic CPR bacteria and DPANN archaea in groundwater ecosystems.</title>
        <authorList>
            <person name="He C.Y."/>
            <person name="Keren R."/>
            <person name="Whittaker M."/>
            <person name="Farag I.F."/>
            <person name="Doudna J."/>
            <person name="Cate J.H.D."/>
            <person name="Banfield J.F."/>
        </authorList>
    </citation>
    <scope>NUCLEOTIDE SEQUENCE [LARGE SCALE GENOMIC DNA]</scope>
    <source>
        <strain evidence="10">NC_groundwater_70_Ag_B-0.1um_54_66</strain>
    </source>
</reference>
<feature type="domain" description="Aspartate/ornithine carbamoyltransferase carbamoyl-P binding" evidence="9">
    <location>
        <begin position="2"/>
        <end position="144"/>
    </location>
</feature>
<feature type="binding site" evidence="7">
    <location>
        <position position="262"/>
    </location>
    <ligand>
        <name>carbamoyl phosphate</name>
        <dbReference type="ChEBI" id="CHEBI:58228"/>
    </ligand>
</feature>
<dbReference type="PRINTS" id="PR00100">
    <property type="entry name" value="AOTCASE"/>
</dbReference>
<name>A0A7T5UH74_9BACT</name>
<dbReference type="EC" id="2.1.3.2" evidence="7"/>
<dbReference type="Pfam" id="PF00185">
    <property type="entry name" value="OTCace"/>
    <property type="match status" value="1"/>
</dbReference>
<comment type="pathway">
    <text evidence="1 7">Pyrimidine metabolism; UMP biosynthesis via de novo pathway; (S)-dihydroorotate from bicarbonate: step 2/3.</text>
</comment>
<evidence type="ECO:0000256" key="6">
    <source>
        <dbReference type="ARBA" id="ARBA00048859"/>
    </source>
</evidence>
<dbReference type="GO" id="GO:0016597">
    <property type="term" value="F:amino acid binding"/>
    <property type="evidence" value="ECO:0007669"/>
    <property type="project" value="InterPro"/>
</dbReference>
<dbReference type="InterPro" id="IPR036901">
    <property type="entry name" value="Asp/Orn_carbamoylTrfase_sf"/>
</dbReference>
<feature type="binding site" evidence="7">
    <location>
        <position position="135"/>
    </location>
    <ligand>
        <name>carbamoyl phosphate</name>
        <dbReference type="ChEBI" id="CHEBI:58228"/>
    </ligand>
</feature>
<dbReference type="GO" id="GO:0005829">
    <property type="term" value="C:cytosol"/>
    <property type="evidence" value="ECO:0007669"/>
    <property type="project" value="TreeGrafter"/>
</dbReference>
<proteinExistence type="inferred from homology"/>
<dbReference type="UniPathway" id="UPA00070">
    <property type="reaction ID" value="UER00116"/>
</dbReference>
<feature type="binding site" evidence="7">
    <location>
        <position position="54"/>
    </location>
    <ligand>
        <name>carbamoyl phosphate</name>
        <dbReference type="ChEBI" id="CHEBI:58228"/>
    </ligand>
</feature>
<dbReference type="InterPro" id="IPR006132">
    <property type="entry name" value="Asp/Orn_carbamoyltranf_P-bd"/>
</dbReference>
<gene>
    <name evidence="7" type="primary">pyrB</name>
    <name evidence="10" type="ORF">HYS17_11590</name>
</gene>
<sequence length="303" mass="33478">MKHLTGISDLSDSDIRALLDQGHDYADALDRGDFRSDRLKGRVIVNMFLENSTRTRTSFEMAALRLSASLINWDAETSSLKKGESFSDTVRTLGAMHPDALVIRSAEYEAPHAVARIVECPVINAGDSWREHPTQALLDTLTLERHYKTRGLSGLTIAICGDVSHSRVAGSGMQIFSRLGAKVRVIAPPFLMPNKFPADGIETFTSLEEGLPGCDVVMMLRNQKERMNEDLIPGDAAFHRQYGLTHERLALANKNAVVMHPAPMNRGIEISDDVADDPQRSLIFTQMKNGVPARMAVLDLLVR</sequence>
<dbReference type="PROSITE" id="PS00097">
    <property type="entry name" value="CARBAMOYLTRANSFERASE"/>
    <property type="match status" value="1"/>
</dbReference>
<accession>A0A7T5UH74</accession>
<dbReference type="NCBIfam" id="TIGR00670">
    <property type="entry name" value="asp_carb_tr"/>
    <property type="match status" value="1"/>
</dbReference>
<feature type="binding site" evidence="7">
    <location>
        <position position="167"/>
    </location>
    <ligand>
        <name>L-aspartate</name>
        <dbReference type="ChEBI" id="CHEBI:29991"/>
    </ligand>
</feature>
<dbReference type="InterPro" id="IPR006131">
    <property type="entry name" value="Asp_carbamoyltransf_Asp/Orn-bd"/>
</dbReference>
<dbReference type="NCBIfam" id="NF002032">
    <property type="entry name" value="PRK00856.1"/>
    <property type="match status" value="1"/>
</dbReference>
<feature type="domain" description="Aspartate/ornithine carbamoyltransferase Asp/Orn-binding" evidence="8">
    <location>
        <begin position="154"/>
        <end position="300"/>
    </location>
</feature>
<feature type="binding site" evidence="7">
    <location>
        <position position="221"/>
    </location>
    <ligand>
        <name>L-aspartate</name>
        <dbReference type="ChEBI" id="CHEBI:29991"/>
    </ligand>
</feature>
<organism evidence="10 11">
    <name type="scientific">Micavibrio aeruginosavorus</name>
    <dbReference type="NCBI Taxonomy" id="349221"/>
    <lineage>
        <taxon>Bacteria</taxon>
        <taxon>Pseudomonadati</taxon>
        <taxon>Bdellovibrionota</taxon>
        <taxon>Bdellovibrionia</taxon>
        <taxon>Bdellovibrionales</taxon>
        <taxon>Pseudobdellovibrionaceae</taxon>
        <taxon>Micavibrio</taxon>
    </lineage>
</organism>
<dbReference type="Pfam" id="PF02729">
    <property type="entry name" value="OTCace_N"/>
    <property type="match status" value="1"/>
</dbReference>
<evidence type="ECO:0000256" key="3">
    <source>
        <dbReference type="ARBA" id="ARBA00022679"/>
    </source>
</evidence>
<comment type="function">
    <text evidence="5 7">Catalyzes the condensation of carbamoyl phosphate and aspartate to form carbamoyl aspartate and inorganic phosphate, the committed step in the de novo pyrimidine nucleotide biosynthesis pathway.</text>
</comment>
<evidence type="ECO:0000256" key="2">
    <source>
        <dbReference type="ARBA" id="ARBA00008896"/>
    </source>
</evidence>
<dbReference type="Gene3D" id="3.40.50.1370">
    <property type="entry name" value="Aspartate/ornithine carbamoyltransferase"/>
    <property type="match status" value="2"/>
</dbReference>
<dbReference type="PRINTS" id="PR00101">
    <property type="entry name" value="ATCASE"/>
</dbReference>